<dbReference type="EC" id="3.-.-.-" evidence="2"/>
<dbReference type="InterPro" id="IPR001466">
    <property type="entry name" value="Beta-lactam-related"/>
</dbReference>
<proteinExistence type="predicted"/>
<name>A0AAU7BV04_9FLAO</name>
<sequence length="380" mass="43914">MKKYQITTIIITTVFIFSLLSSCQVGRYVWFNYANITDHKIFPSRTIHKSTVPFTFEQSKNGNVPKKLIAKNKLDHNEEFDFDNYLEESKTVAFLIIQNDTIKYENYFNGYKQTSVSSSFSMAKSVVSILIGIAIDDDLIKSVNEPITNYIPELKVNGFDKVTIEHLLQMTSGLDFNKSYVSPFSEASSYYYGTNLRKAIPKLKLKKEPEQEFEYTSGSPQILGLILERVINGKSVTQYLEEKLWIPLGMEYEASWSLDRKKNGLEKTYCCINARARDFAKIGRLYLNKGNWNGKQIVSKEWVEKSTKIETLKGSAPYYQYQWWIPNKDSFIAEGHLGQFIYVNPSKNLIIVRLGEKHGGVEWWSIFDRLSENLGNEFLQ</sequence>
<dbReference type="InterPro" id="IPR012338">
    <property type="entry name" value="Beta-lactam/transpept-like"/>
</dbReference>
<dbReference type="GO" id="GO:0016787">
    <property type="term" value="F:hydrolase activity"/>
    <property type="evidence" value="ECO:0007669"/>
    <property type="project" value="UniProtKB-KW"/>
</dbReference>
<protein>
    <submittedName>
        <fullName evidence="2">Serine hydrolase</fullName>
        <ecNumber evidence="2">3.-.-.-</ecNumber>
    </submittedName>
</protein>
<feature type="domain" description="Beta-lactamase-related" evidence="1">
    <location>
        <begin position="90"/>
        <end position="354"/>
    </location>
</feature>
<gene>
    <name evidence="2" type="ORF">ABGB03_04185</name>
</gene>
<dbReference type="SUPFAM" id="SSF56601">
    <property type="entry name" value="beta-lactamase/transpeptidase-like"/>
    <property type="match status" value="1"/>
</dbReference>
<evidence type="ECO:0000313" key="2">
    <source>
        <dbReference type="EMBL" id="XBG62102.1"/>
    </source>
</evidence>
<dbReference type="PROSITE" id="PS51257">
    <property type="entry name" value="PROKAR_LIPOPROTEIN"/>
    <property type="match status" value="1"/>
</dbReference>
<dbReference type="Gene3D" id="3.40.710.10">
    <property type="entry name" value="DD-peptidase/beta-lactamase superfamily"/>
    <property type="match status" value="1"/>
</dbReference>
<evidence type="ECO:0000259" key="1">
    <source>
        <dbReference type="Pfam" id="PF00144"/>
    </source>
</evidence>
<keyword evidence="2" id="KW-0378">Hydrolase</keyword>
<dbReference type="RefSeq" id="WP_347925088.1">
    <property type="nucleotide sequence ID" value="NZ_CP157199.1"/>
</dbReference>
<dbReference type="EMBL" id="CP157199">
    <property type="protein sequence ID" value="XBG62102.1"/>
    <property type="molecule type" value="Genomic_DNA"/>
</dbReference>
<dbReference type="Pfam" id="PF00144">
    <property type="entry name" value="Beta-lactamase"/>
    <property type="match status" value="1"/>
</dbReference>
<dbReference type="PANTHER" id="PTHR43283:SF7">
    <property type="entry name" value="BETA-LACTAMASE-RELATED DOMAIN-CONTAINING PROTEIN"/>
    <property type="match status" value="1"/>
</dbReference>
<dbReference type="InterPro" id="IPR050789">
    <property type="entry name" value="Diverse_Enzym_Activities"/>
</dbReference>
<reference evidence="2" key="1">
    <citation type="submission" date="2024-05" db="EMBL/GenBank/DDBJ databases">
        <title>Pontimicrobium maritimus sp. nov., isolated form sea water.</title>
        <authorList>
            <person name="Muhammad N."/>
            <person name="Vuong T.Q."/>
            <person name="Han H.L."/>
            <person name="Kim S.-G."/>
        </authorList>
    </citation>
    <scope>NUCLEOTIDE SEQUENCE</scope>
    <source>
        <strain evidence="2">SW4</strain>
    </source>
</reference>
<dbReference type="AlphaFoldDB" id="A0AAU7BV04"/>
<accession>A0AAU7BV04</accession>
<organism evidence="2">
    <name type="scientific">Pontimicrobium sp. SW4</name>
    <dbReference type="NCBI Taxonomy" id="3153519"/>
    <lineage>
        <taxon>Bacteria</taxon>
        <taxon>Pseudomonadati</taxon>
        <taxon>Bacteroidota</taxon>
        <taxon>Flavobacteriia</taxon>
        <taxon>Flavobacteriales</taxon>
        <taxon>Flavobacteriaceae</taxon>
        <taxon>Pontimicrobium</taxon>
    </lineage>
</organism>
<dbReference type="PANTHER" id="PTHR43283">
    <property type="entry name" value="BETA-LACTAMASE-RELATED"/>
    <property type="match status" value="1"/>
</dbReference>